<dbReference type="SMART" id="SM00409">
    <property type="entry name" value="IG"/>
    <property type="match status" value="2"/>
</dbReference>
<dbReference type="InterPro" id="IPR003598">
    <property type="entry name" value="Ig_sub2"/>
</dbReference>
<protein>
    <recommendedName>
        <fullName evidence="5">Ig-like domain-containing protein</fullName>
    </recommendedName>
</protein>
<dbReference type="EMBL" id="LR910005">
    <property type="protein sequence ID" value="CAD7254559.1"/>
    <property type="molecule type" value="Genomic_DNA"/>
</dbReference>
<evidence type="ECO:0000259" key="5">
    <source>
        <dbReference type="PROSITE" id="PS50835"/>
    </source>
</evidence>
<dbReference type="Pfam" id="PF07679">
    <property type="entry name" value="I-set"/>
    <property type="match status" value="1"/>
</dbReference>
<dbReference type="Pfam" id="PF13927">
    <property type="entry name" value="Ig_3"/>
    <property type="match status" value="1"/>
</dbReference>
<evidence type="ECO:0000256" key="2">
    <source>
        <dbReference type="ARBA" id="ARBA00022737"/>
    </source>
</evidence>
<evidence type="ECO:0000313" key="7">
    <source>
        <dbReference type="Proteomes" id="UP000677054"/>
    </source>
</evidence>
<dbReference type="InterPro" id="IPR036179">
    <property type="entry name" value="Ig-like_dom_sf"/>
</dbReference>
<keyword evidence="7" id="KW-1185">Reference proteome</keyword>
<accession>A0A7R9FTG9</accession>
<organism evidence="6">
    <name type="scientific">Darwinula stevensoni</name>
    <dbReference type="NCBI Taxonomy" id="69355"/>
    <lineage>
        <taxon>Eukaryota</taxon>
        <taxon>Metazoa</taxon>
        <taxon>Ecdysozoa</taxon>
        <taxon>Arthropoda</taxon>
        <taxon>Crustacea</taxon>
        <taxon>Oligostraca</taxon>
        <taxon>Ostracoda</taxon>
        <taxon>Podocopa</taxon>
        <taxon>Podocopida</taxon>
        <taxon>Darwinulocopina</taxon>
        <taxon>Darwinuloidea</taxon>
        <taxon>Darwinulidae</taxon>
        <taxon>Darwinula</taxon>
    </lineage>
</organism>
<dbReference type="SUPFAM" id="SSF48726">
    <property type="entry name" value="Immunoglobulin"/>
    <property type="match status" value="2"/>
</dbReference>
<keyword evidence="2" id="KW-0677">Repeat</keyword>
<feature type="domain" description="Ig-like" evidence="5">
    <location>
        <begin position="106"/>
        <end position="144"/>
    </location>
</feature>
<feature type="domain" description="Ig-like" evidence="5">
    <location>
        <begin position="10"/>
        <end position="92"/>
    </location>
</feature>
<keyword evidence="4" id="KW-0393">Immunoglobulin domain</keyword>
<dbReference type="Gene3D" id="2.60.40.10">
    <property type="entry name" value="Immunoglobulins"/>
    <property type="match status" value="2"/>
</dbReference>
<dbReference type="GO" id="GO:0043005">
    <property type="term" value="C:neuron projection"/>
    <property type="evidence" value="ECO:0007669"/>
    <property type="project" value="TreeGrafter"/>
</dbReference>
<dbReference type="InterPro" id="IPR051170">
    <property type="entry name" value="Neural/epithelial_adhesion"/>
</dbReference>
<reference evidence="6" key="1">
    <citation type="submission" date="2020-11" db="EMBL/GenBank/DDBJ databases">
        <authorList>
            <person name="Tran Van P."/>
        </authorList>
    </citation>
    <scope>NUCLEOTIDE SEQUENCE</scope>
</reference>
<sequence length="192" mass="21339">MWRAAGGEATRIVSPVGNVTVLFGGDAVLSCVVDDLGYGEVSWVRGETVMTRNDKVLMDDARIQVSSDGRNWSLRIGRVSPEDVGCYACKVETRESVGCLVVQKSPDIVDDESSGDLTVNKGEDARLSCRARGNPPPKIQWRREDGRDILQIRPDDSRGRDYLISVALGIPYGNWTRCKFLRPRLFLLSHAW</sequence>
<dbReference type="InterPro" id="IPR007110">
    <property type="entry name" value="Ig-like_dom"/>
</dbReference>
<dbReference type="PANTHER" id="PTHR12231:SF105">
    <property type="entry name" value="LACHESIN-LIKE PROTEIN"/>
    <property type="match status" value="1"/>
</dbReference>
<evidence type="ECO:0000256" key="4">
    <source>
        <dbReference type="ARBA" id="ARBA00023319"/>
    </source>
</evidence>
<dbReference type="Proteomes" id="UP000677054">
    <property type="component" value="Unassembled WGS sequence"/>
</dbReference>
<gene>
    <name evidence="6" type="ORF">DSTB1V02_LOCUS14305</name>
</gene>
<dbReference type="PROSITE" id="PS50835">
    <property type="entry name" value="IG_LIKE"/>
    <property type="match status" value="2"/>
</dbReference>
<keyword evidence="1" id="KW-0732">Signal</keyword>
<keyword evidence="3" id="KW-1015">Disulfide bond</keyword>
<proteinExistence type="predicted"/>
<dbReference type="InterPro" id="IPR003599">
    <property type="entry name" value="Ig_sub"/>
</dbReference>
<dbReference type="InterPro" id="IPR013098">
    <property type="entry name" value="Ig_I-set"/>
</dbReference>
<dbReference type="SMART" id="SM00408">
    <property type="entry name" value="IGc2"/>
    <property type="match status" value="2"/>
</dbReference>
<dbReference type="OrthoDB" id="10012075at2759"/>
<evidence type="ECO:0000256" key="1">
    <source>
        <dbReference type="ARBA" id="ARBA00022729"/>
    </source>
</evidence>
<evidence type="ECO:0000313" key="6">
    <source>
        <dbReference type="EMBL" id="CAD7254559.1"/>
    </source>
</evidence>
<name>A0A7R9FTG9_9CRUS</name>
<dbReference type="EMBL" id="CAJPEV010010487">
    <property type="protein sequence ID" value="CAG0906000.1"/>
    <property type="molecule type" value="Genomic_DNA"/>
</dbReference>
<dbReference type="AlphaFoldDB" id="A0A7R9FTG9"/>
<dbReference type="InterPro" id="IPR013783">
    <property type="entry name" value="Ig-like_fold"/>
</dbReference>
<dbReference type="PANTHER" id="PTHR12231">
    <property type="entry name" value="CTX-RELATED TYPE I TRANSMEMBRANE PROTEIN"/>
    <property type="match status" value="1"/>
</dbReference>
<evidence type="ECO:0000256" key="3">
    <source>
        <dbReference type="ARBA" id="ARBA00023157"/>
    </source>
</evidence>